<feature type="transmembrane region" description="Helical" evidence="1">
    <location>
        <begin position="105"/>
        <end position="133"/>
    </location>
</feature>
<proteinExistence type="predicted"/>
<dbReference type="GeneID" id="85364981"/>
<evidence type="ECO:0000313" key="3">
    <source>
        <dbReference type="Proteomes" id="UP001175211"/>
    </source>
</evidence>
<gene>
    <name evidence="2" type="ORF">EV420DRAFT_255441</name>
</gene>
<keyword evidence="3" id="KW-1185">Reference proteome</keyword>
<keyword evidence="1" id="KW-0812">Transmembrane</keyword>
<evidence type="ECO:0000256" key="1">
    <source>
        <dbReference type="SAM" id="Phobius"/>
    </source>
</evidence>
<evidence type="ECO:0000313" key="2">
    <source>
        <dbReference type="EMBL" id="KAK0460214.1"/>
    </source>
</evidence>
<feature type="transmembrane region" description="Helical" evidence="1">
    <location>
        <begin position="145"/>
        <end position="163"/>
    </location>
</feature>
<dbReference type="RefSeq" id="XP_060332340.1">
    <property type="nucleotide sequence ID" value="XM_060481433.1"/>
</dbReference>
<dbReference type="AlphaFoldDB" id="A0AA39KFG4"/>
<accession>A0AA39KFG4</accession>
<organism evidence="2 3">
    <name type="scientific">Armillaria tabescens</name>
    <name type="common">Ringless honey mushroom</name>
    <name type="synonym">Agaricus tabescens</name>
    <dbReference type="NCBI Taxonomy" id="1929756"/>
    <lineage>
        <taxon>Eukaryota</taxon>
        <taxon>Fungi</taxon>
        <taxon>Dikarya</taxon>
        <taxon>Basidiomycota</taxon>
        <taxon>Agaricomycotina</taxon>
        <taxon>Agaricomycetes</taxon>
        <taxon>Agaricomycetidae</taxon>
        <taxon>Agaricales</taxon>
        <taxon>Marasmiineae</taxon>
        <taxon>Physalacriaceae</taxon>
        <taxon>Desarmillaria</taxon>
    </lineage>
</organism>
<reference evidence="2" key="1">
    <citation type="submission" date="2023-06" db="EMBL/GenBank/DDBJ databases">
        <authorList>
            <consortium name="Lawrence Berkeley National Laboratory"/>
            <person name="Ahrendt S."/>
            <person name="Sahu N."/>
            <person name="Indic B."/>
            <person name="Wong-Bajracharya J."/>
            <person name="Merenyi Z."/>
            <person name="Ke H.-M."/>
            <person name="Monk M."/>
            <person name="Kocsube S."/>
            <person name="Drula E."/>
            <person name="Lipzen A."/>
            <person name="Balint B."/>
            <person name="Henrissat B."/>
            <person name="Andreopoulos B."/>
            <person name="Martin F.M."/>
            <person name="Harder C.B."/>
            <person name="Rigling D."/>
            <person name="Ford K.L."/>
            <person name="Foster G.D."/>
            <person name="Pangilinan J."/>
            <person name="Papanicolaou A."/>
            <person name="Barry K."/>
            <person name="LaButti K."/>
            <person name="Viragh M."/>
            <person name="Koriabine M."/>
            <person name="Yan M."/>
            <person name="Riley R."/>
            <person name="Champramary S."/>
            <person name="Plett K.L."/>
            <person name="Tsai I.J."/>
            <person name="Slot J."/>
            <person name="Sipos G."/>
            <person name="Plett J."/>
            <person name="Nagy L.G."/>
            <person name="Grigoriev I.V."/>
        </authorList>
    </citation>
    <scope>NUCLEOTIDE SEQUENCE</scope>
    <source>
        <strain evidence="2">CCBAS 213</strain>
    </source>
</reference>
<protein>
    <submittedName>
        <fullName evidence="2">Uncharacterized protein</fullName>
    </submittedName>
</protein>
<sequence>MDSDDRPSWPSLYDPSLEFFEIPNHDAKQPGAVYLYHYGQIFSFTLYWTFVFYTPIFIVCATIAFLNVLFPPGCEHKRIHEPEDYPLVPLRPTRMKKVNPQRSRVTLAVIVLLVFLGISVLSVVCGATIVSLVVMELFWSGGFSLSTWVPFFGALILVLISLLKRVFRFVFPRFCLLSRSSWPSVIYII</sequence>
<feature type="transmembrane region" description="Helical" evidence="1">
    <location>
        <begin position="46"/>
        <end position="70"/>
    </location>
</feature>
<keyword evidence="1" id="KW-0472">Membrane</keyword>
<name>A0AA39KFG4_ARMTA</name>
<keyword evidence="1" id="KW-1133">Transmembrane helix</keyword>
<comment type="caution">
    <text evidence="2">The sequence shown here is derived from an EMBL/GenBank/DDBJ whole genome shotgun (WGS) entry which is preliminary data.</text>
</comment>
<dbReference type="EMBL" id="JAUEPS010000013">
    <property type="protein sequence ID" value="KAK0460214.1"/>
    <property type="molecule type" value="Genomic_DNA"/>
</dbReference>
<dbReference type="Proteomes" id="UP001175211">
    <property type="component" value="Unassembled WGS sequence"/>
</dbReference>